<keyword evidence="1" id="KW-0812">Transmembrane</keyword>
<dbReference type="eggNOG" id="COG3180">
    <property type="taxonomic scope" value="Bacteria"/>
</dbReference>
<dbReference type="PANTHER" id="PTHR38457">
    <property type="entry name" value="REGULATOR ABRB-RELATED"/>
    <property type="match status" value="1"/>
</dbReference>
<dbReference type="NCBIfam" id="TIGR03082">
    <property type="entry name" value="Gneg_AbrB_dup"/>
    <property type="match status" value="1"/>
</dbReference>
<organism evidence="2 3">
    <name type="scientific">Gordonia bronchialis (strain ATCC 25592 / DSM 43247 / BCRC 13721 / JCM 3198 / KCTC 3076 / NBRC 16047 / NCTC 10667)</name>
    <name type="common">Rhodococcus bronchialis</name>
    <dbReference type="NCBI Taxonomy" id="526226"/>
    <lineage>
        <taxon>Bacteria</taxon>
        <taxon>Bacillati</taxon>
        <taxon>Actinomycetota</taxon>
        <taxon>Actinomycetes</taxon>
        <taxon>Mycobacteriales</taxon>
        <taxon>Gordoniaceae</taxon>
        <taxon>Gordonia</taxon>
    </lineage>
</organism>
<feature type="transmembrane region" description="Helical" evidence="1">
    <location>
        <begin position="132"/>
        <end position="151"/>
    </location>
</feature>
<evidence type="ECO:0000313" key="3">
    <source>
        <dbReference type="Proteomes" id="UP000001219"/>
    </source>
</evidence>
<proteinExistence type="predicted"/>
<accession>D0L4U6</accession>
<feature type="transmembrane region" description="Helical" evidence="1">
    <location>
        <begin position="103"/>
        <end position="126"/>
    </location>
</feature>
<dbReference type="InterPro" id="IPR017516">
    <property type="entry name" value="AbrB_dup"/>
</dbReference>
<dbReference type="KEGG" id="gbr:Gbro_1089"/>
<dbReference type="AlphaFoldDB" id="D0L4U6"/>
<keyword evidence="1" id="KW-1133">Transmembrane helix</keyword>
<evidence type="ECO:0000313" key="2">
    <source>
        <dbReference type="EMBL" id="ACY20398.1"/>
    </source>
</evidence>
<dbReference type="InterPro" id="IPR007820">
    <property type="entry name" value="AbrB_fam"/>
</dbReference>
<feature type="transmembrane region" description="Helical" evidence="1">
    <location>
        <begin position="36"/>
        <end position="54"/>
    </location>
</feature>
<reference evidence="3" key="1">
    <citation type="submission" date="2009-10" db="EMBL/GenBank/DDBJ databases">
        <title>The complete chromosome of Gordonia bronchialis DSM 43247.</title>
        <authorList>
            <consortium name="US DOE Joint Genome Institute (JGI-PGF)"/>
            <person name="Lucas S."/>
            <person name="Copeland A."/>
            <person name="Lapidus A."/>
            <person name="Glavina del Rio T."/>
            <person name="Dalin E."/>
            <person name="Tice H."/>
            <person name="Bruce D."/>
            <person name="Goodwin L."/>
            <person name="Pitluck S."/>
            <person name="Kyrpides N."/>
            <person name="Mavromatis K."/>
            <person name="Ivanova N."/>
            <person name="Ovchinnikova G."/>
            <person name="Saunders E."/>
            <person name="Brettin T."/>
            <person name="Detter J.C."/>
            <person name="Han C."/>
            <person name="Larimer F."/>
            <person name="Land M."/>
            <person name="Hauser L."/>
            <person name="Markowitz V."/>
            <person name="Cheng J.-F."/>
            <person name="Hugenholtz P."/>
            <person name="Woyke T."/>
            <person name="Wu D."/>
            <person name="Jando M."/>
            <person name="Schneider S."/>
            <person name="Goeker M."/>
            <person name="Klenk H.-P."/>
            <person name="Eisen J.A."/>
        </authorList>
    </citation>
    <scope>NUCLEOTIDE SEQUENCE [LARGE SCALE GENOMIC DNA]</scope>
    <source>
        <strain evidence="3">ATCC 25592 / DSM 43247 / BCRC 13721 / JCM 3198 / KCTC 3076 / NBRC 16047 / NCTC 10667</strain>
    </source>
</reference>
<feature type="transmembrane region" description="Helical" evidence="1">
    <location>
        <begin position="203"/>
        <end position="222"/>
    </location>
</feature>
<dbReference type="EMBL" id="CP001802">
    <property type="protein sequence ID" value="ACY20398.1"/>
    <property type="molecule type" value="Genomic_DNA"/>
</dbReference>
<dbReference type="PIRSF" id="PIRSF038991">
    <property type="entry name" value="Protein_AbrB"/>
    <property type="match status" value="1"/>
</dbReference>
<keyword evidence="3" id="KW-1185">Reference proteome</keyword>
<feature type="transmembrane region" description="Helical" evidence="1">
    <location>
        <begin position="12"/>
        <end position="29"/>
    </location>
</feature>
<dbReference type="GO" id="GO:0016020">
    <property type="term" value="C:membrane"/>
    <property type="evidence" value="ECO:0007669"/>
    <property type="project" value="InterPro"/>
</dbReference>
<sequence length="375" mass="37987">MADGLTPTLVPVRRWILLALLTGAATYLLELLDVDAAPLFAGLVIAGVLAIAGISPRPPGAISDDPDAPVIPRGYVLAAQGVLGVYIGTIADSDTLSGLGSAWFPVLVIGVATLGLSVAGGALLGLHKQVDPLTGSLALVAGGASGLVVVTRELGGDERMVAVIQYLRVALVTLSIPLFASLVFGQSSAAVTETTPSWADQGWGLVLMAVCMGVGIPVGRLLHVPAGALLVPMALATVAELTGIAGDAEVSPILLTLGYAVIGWQAGLGFTLPRLRAIGRVLPFALVLILAIGVGCALLGVALSAWTGESMYDCYLATTPGGIYAVLAAATAAGGNVAFVVAAQILRVLLMLFVAPFAARVAARHLRRPGTDDDV</sequence>
<feature type="transmembrane region" description="Helical" evidence="1">
    <location>
        <begin position="252"/>
        <end position="272"/>
    </location>
</feature>
<name>D0L4U6_GORB4</name>
<dbReference type="STRING" id="526226.Gbro_1089"/>
<feature type="transmembrane region" description="Helical" evidence="1">
    <location>
        <begin position="326"/>
        <end position="359"/>
    </location>
</feature>
<dbReference type="Proteomes" id="UP000001219">
    <property type="component" value="Chromosome"/>
</dbReference>
<feature type="transmembrane region" description="Helical" evidence="1">
    <location>
        <begin position="229"/>
        <end position="246"/>
    </location>
</feature>
<dbReference type="HOGENOM" id="CLU_050210_0_0_11"/>
<feature type="transmembrane region" description="Helical" evidence="1">
    <location>
        <begin position="284"/>
        <end position="306"/>
    </location>
</feature>
<feature type="transmembrane region" description="Helical" evidence="1">
    <location>
        <begin position="74"/>
        <end position="91"/>
    </location>
</feature>
<evidence type="ECO:0000256" key="1">
    <source>
        <dbReference type="SAM" id="Phobius"/>
    </source>
</evidence>
<gene>
    <name evidence="2" type="ordered locus">Gbro_1089</name>
</gene>
<dbReference type="PANTHER" id="PTHR38457:SF1">
    <property type="entry name" value="REGULATOR ABRB-RELATED"/>
    <property type="match status" value="1"/>
</dbReference>
<dbReference type="Pfam" id="PF05145">
    <property type="entry name" value="AbrB"/>
    <property type="match status" value="1"/>
</dbReference>
<feature type="transmembrane region" description="Helical" evidence="1">
    <location>
        <begin position="163"/>
        <end position="183"/>
    </location>
</feature>
<reference evidence="2 3" key="2">
    <citation type="journal article" date="2010" name="Stand. Genomic Sci.">
        <title>Complete genome sequence of Gordonia bronchialis type strain (3410).</title>
        <authorList>
            <person name="Ivanova N."/>
            <person name="Sikorski J."/>
            <person name="Jando M."/>
            <person name="Lapidus A."/>
            <person name="Nolan M."/>
            <person name="Lucas S."/>
            <person name="Del Rio T.G."/>
            <person name="Tice H."/>
            <person name="Copeland A."/>
            <person name="Cheng J.F."/>
            <person name="Chen F."/>
            <person name="Bruce D."/>
            <person name="Goodwin L."/>
            <person name="Pitluck S."/>
            <person name="Mavromatis K."/>
            <person name="Ovchinnikova G."/>
            <person name="Pati A."/>
            <person name="Chen A."/>
            <person name="Palaniappan K."/>
            <person name="Land M."/>
            <person name="Hauser L."/>
            <person name="Chang Y.J."/>
            <person name="Jeffries C.D."/>
            <person name="Chain P."/>
            <person name="Saunders E."/>
            <person name="Han C."/>
            <person name="Detter J.C."/>
            <person name="Brettin T."/>
            <person name="Rohde M."/>
            <person name="Goker M."/>
            <person name="Bristow J."/>
            <person name="Eisen J.A."/>
            <person name="Markowitz V."/>
            <person name="Hugenholtz P."/>
            <person name="Klenk H.P."/>
            <person name="Kyrpides N.C."/>
        </authorList>
    </citation>
    <scope>NUCLEOTIDE SEQUENCE [LARGE SCALE GENOMIC DNA]</scope>
    <source>
        <strain evidence="3">ATCC 25592 / DSM 43247 / BCRC 13721 / JCM 3198 / KCTC 3076 / NBRC 16047 / NCTC 10667</strain>
    </source>
</reference>
<dbReference type="GO" id="GO:0010468">
    <property type="term" value="P:regulation of gene expression"/>
    <property type="evidence" value="ECO:0007669"/>
    <property type="project" value="InterPro"/>
</dbReference>
<keyword evidence="1" id="KW-0472">Membrane</keyword>
<protein>
    <submittedName>
        <fullName evidence="2">Membrane protein AbrB duplication</fullName>
    </submittedName>
</protein>